<protein>
    <submittedName>
        <fullName evidence="2">Ethylene-insensitive protein 2</fullName>
    </submittedName>
</protein>
<dbReference type="EMBL" id="CP097509">
    <property type="protein sequence ID" value="URE16192.1"/>
    <property type="molecule type" value="Genomic_DNA"/>
</dbReference>
<dbReference type="AlphaFoldDB" id="A0A9E7KFG4"/>
<feature type="region of interest" description="Disordered" evidence="1">
    <location>
        <begin position="1"/>
        <end position="40"/>
    </location>
</feature>
<accession>A0A9E7KFG4</accession>
<proteinExistence type="predicted"/>
<keyword evidence="3" id="KW-1185">Reference proteome</keyword>
<organism evidence="2 3">
    <name type="scientific">Musa troglodytarum</name>
    <name type="common">fe'i banana</name>
    <dbReference type="NCBI Taxonomy" id="320322"/>
    <lineage>
        <taxon>Eukaryota</taxon>
        <taxon>Viridiplantae</taxon>
        <taxon>Streptophyta</taxon>
        <taxon>Embryophyta</taxon>
        <taxon>Tracheophyta</taxon>
        <taxon>Spermatophyta</taxon>
        <taxon>Magnoliopsida</taxon>
        <taxon>Liliopsida</taxon>
        <taxon>Zingiberales</taxon>
        <taxon>Musaceae</taxon>
        <taxon>Musa</taxon>
    </lineage>
</organism>
<dbReference type="OrthoDB" id="409173at2759"/>
<feature type="compositionally biased region" description="Low complexity" evidence="1">
    <location>
        <begin position="26"/>
        <end position="40"/>
    </location>
</feature>
<sequence>MVAWQDEGQRNLPEKKKKRIKRKRLASGSSSSSSSSAACSPPLNLLLVKEKGGSGGVPSWCAESGLSEWSEKECDTCEKPLALDVPSAIVKATDLYLTHQRLCALVMYSDNFNMT</sequence>
<dbReference type="Proteomes" id="UP001055439">
    <property type="component" value="Chromosome 7"/>
</dbReference>
<feature type="compositionally biased region" description="Basic residues" evidence="1">
    <location>
        <begin position="15"/>
        <end position="25"/>
    </location>
</feature>
<evidence type="ECO:0000313" key="2">
    <source>
        <dbReference type="EMBL" id="URE16192.1"/>
    </source>
</evidence>
<evidence type="ECO:0000313" key="3">
    <source>
        <dbReference type="Proteomes" id="UP001055439"/>
    </source>
</evidence>
<name>A0A9E7KFG4_9LILI</name>
<evidence type="ECO:0000256" key="1">
    <source>
        <dbReference type="SAM" id="MobiDB-lite"/>
    </source>
</evidence>
<reference evidence="2" key="1">
    <citation type="submission" date="2022-05" db="EMBL/GenBank/DDBJ databases">
        <title>The Musa troglodytarum L. genome provides insights into the mechanism of non-climacteric behaviour and enrichment of carotenoids.</title>
        <authorList>
            <person name="Wang J."/>
        </authorList>
    </citation>
    <scope>NUCLEOTIDE SEQUENCE</scope>
    <source>
        <tissue evidence="2">Leaf</tissue>
    </source>
</reference>
<gene>
    <name evidence="2" type="ORF">MUK42_10579</name>
</gene>